<keyword evidence="5" id="KW-1185">Reference proteome</keyword>
<dbReference type="InterPro" id="IPR000030">
    <property type="entry name" value="PPE_dom"/>
</dbReference>
<reference evidence="4 5" key="1">
    <citation type="submission" date="2018-07" db="EMBL/GenBank/DDBJ databases">
        <title>Genomic Encyclopedia of Type Strains, Phase IV (KMG-IV): sequencing the most valuable type-strain genomes for metagenomic binning, comparative biology and taxonomic classification.</title>
        <authorList>
            <person name="Goeker M."/>
        </authorList>
    </citation>
    <scope>NUCLEOTIDE SEQUENCE [LARGE SCALE GENOMIC DNA]</scope>
    <source>
        <strain evidence="4 5">DSM 44290</strain>
    </source>
</reference>
<dbReference type="AlphaFoldDB" id="A0A370I2X3"/>
<evidence type="ECO:0000256" key="1">
    <source>
        <dbReference type="ARBA" id="ARBA00010652"/>
    </source>
</evidence>
<dbReference type="SUPFAM" id="SSF140459">
    <property type="entry name" value="PE/PPE dimer-like"/>
    <property type="match status" value="1"/>
</dbReference>
<dbReference type="STRING" id="1210086.GCA_001613105_06805"/>
<name>A0A370I2X3_9NOCA</name>
<accession>A0A370I2X3</accession>
<feature type="compositionally biased region" description="Polar residues" evidence="2">
    <location>
        <begin position="251"/>
        <end position="263"/>
    </location>
</feature>
<gene>
    <name evidence="4" type="ORF">DFR76_108344</name>
</gene>
<dbReference type="Gene3D" id="1.20.1260.20">
    <property type="entry name" value="PPE superfamily"/>
    <property type="match status" value="1"/>
</dbReference>
<proteinExistence type="inferred from homology"/>
<evidence type="ECO:0000313" key="4">
    <source>
        <dbReference type="EMBL" id="RDI64511.1"/>
    </source>
</evidence>
<organism evidence="4 5">
    <name type="scientific">Nocardia pseudobrasiliensis</name>
    <dbReference type="NCBI Taxonomy" id="45979"/>
    <lineage>
        <taxon>Bacteria</taxon>
        <taxon>Bacillati</taxon>
        <taxon>Actinomycetota</taxon>
        <taxon>Actinomycetes</taxon>
        <taxon>Mycobacteriales</taxon>
        <taxon>Nocardiaceae</taxon>
        <taxon>Nocardia</taxon>
    </lineage>
</organism>
<evidence type="ECO:0000256" key="2">
    <source>
        <dbReference type="SAM" id="MobiDB-lite"/>
    </source>
</evidence>
<feature type="compositionally biased region" description="Low complexity" evidence="2">
    <location>
        <begin position="264"/>
        <end position="276"/>
    </location>
</feature>
<sequence>MIEPPRTGFTGVVWEAREAGKLAQDLTTGAGPVPMAEAGAAWTRLAAGFGAAAVEYEVILTQLRGAWQSSASDGVHERITALRDWLRDTAGAATNNAVRSEAQAAAYELARLTMPNAAEIAAIEAVQRTMESIGAALGAPIKAVAAATDTDADAAKATASRVMRTYEAATEPLAIPWTHANPPVLTAGTSLAAEQGGPAIEPASATTGLPAMPAMPGGFPGGFTMPAPVKTAYRAPLAVQAGEVTEVPVTQPVSNSSPYSSTVPGAPMSGAAGGAPVQNEEEHRAGIVVEGADAIGLEGGIVSAPAVLGAPSAESAAPQRETGTGA</sequence>
<dbReference type="Pfam" id="PF00823">
    <property type="entry name" value="PPE"/>
    <property type="match status" value="1"/>
</dbReference>
<comment type="caution">
    <text evidence="4">The sequence shown here is derived from an EMBL/GenBank/DDBJ whole genome shotgun (WGS) entry which is preliminary data.</text>
</comment>
<comment type="similarity">
    <text evidence="1">Belongs to the mycobacterial PPE family.</text>
</comment>
<feature type="domain" description="PPE" evidence="3">
    <location>
        <begin position="14"/>
        <end position="174"/>
    </location>
</feature>
<dbReference type="EMBL" id="QQBC01000008">
    <property type="protein sequence ID" value="RDI64511.1"/>
    <property type="molecule type" value="Genomic_DNA"/>
</dbReference>
<dbReference type="Proteomes" id="UP000254869">
    <property type="component" value="Unassembled WGS sequence"/>
</dbReference>
<protein>
    <submittedName>
        <fullName evidence="4">PPE family protein</fullName>
    </submittedName>
</protein>
<dbReference type="InterPro" id="IPR038332">
    <property type="entry name" value="PPE_sf"/>
</dbReference>
<evidence type="ECO:0000259" key="3">
    <source>
        <dbReference type="Pfam" id="PF00823"/>
    </source>
</evidence>
<feature type="region of interest" description="Disordered" evidence="2">
    <location>
        <begin position="250"/>
        <end position="276"/>
    </location>
</feature>
<evidence type="ECO:0000313" key="5">
    <source>
        <dbReference type="Proteomes" id="UP000254869"/>
    </source>
</evidence>